<reference evidence="3" key="1">
    <citation type="journal article" date="2010" name="Nat. Biotechnol.">
        <title>Draft genome sequence of the oilseed species Ricinus communis.</title>
        <authorList>
            <person name="Chan A.P."/>
            <person name="Crabtree J."/>
            <person name="Zhao Q."/>
            <person name="Lorenzi H."/>
            <person name="Orvis J."/>
            <person name="Puiu D."/>
            <person name="Melake-Berhan A."/>
            <person name="Jones K.M."/>
            <person name="Redman J."/>
            <person name="Chen G."/>
            <person name="Cahoon E.B."/>
            <person name="Gedil M."/>
            <person name="Stanke M."/>
            <person name="Haas B.J."/>
            <person name="Wortman J.R."/>
            <person name="Fraser-Liggett C.M."/>
            <person name="Ravel J."/>
            <person name="Rabinowicz P.D."/>
        </authorList>
    </citation>
    <scope>NUCLEOTIDE SEQUENCE [LARGE SCALE GENOMIC DNA]</scope>
    <source>
        <strain evidence="3">cv. Hale</strain>
    </source>
</reference>
<gene>
    <name evidence="2" type="ORF">RCOM_1252990</name>
</gene>
<sequence>MNRRPGNEKWIHSHLDTPGRNPQPSRVGTQQAGQMKFLTFGRTINDQARCQQSLAIEVETP</sequence>
<evidence type="ECO:0000313" key="3">
    <source>
        <dbReference type="Proteomes" id="UP000008311"/>
    </source>
</evidence>
<feature type="compositionally biased region" description="Basic and acidic residues" evidence="1">
    <location>
        <begin position="1"/>
        <end position="17"/>
    </location>
</feature>
<keyword evidence="3" id="KW-1185">Reference proteome</keyword>
<dbReference type="InParanoid" id="B9S8H6"/>
<evidence type="ECO:0000313" key="2">
    <source>
        <dbReference type="EMBL" id="EEF40153.1"/>
    </source>
</evidence>
<dbReference type="Proteomes" id="UP000008311">
    <property type="component" value="Unassembled WGS sequence"/>
</dbReference>
<dbReference type="EMBL" id="EQ973891">
    <property type="protein sequence ID" value="EEF40153.1"/>
    <property type="molecule type" value="Genomic_DNA"/>
</dbReference>
<dbReference type="AlphaFoldDB" id="B9S8H6"/>
<organism evidence="2 3">
    <name type="scientific">Ricinus communis</name>
    <name type="common">Castor bean</name>
    <dbReference type="NCBI Taxonomy" id="3988"/>
    <lineage>
        <taxon>Eukaryota</taxon>
        <taxon>Viridiplantae</taxon>
        <taxon>Streptophyta</taxon>
        <taxon>Embryophyta</taxon>
        <taxon>Tracheophyta</taxon>
        <taxon>Spermatophyta</taxon>
        <taxon>Magnoliopsida</taxon>
        <taxon>eudicotyledons</taxon>
        <taxon>Gunneridae</taxon>
        <taxon>Pentapetalae</taxon>
        <taxon>rosids</taxon>
        <taxon>fabids</taxon>
        <taxon>Malpighiales</taxon>
        <taxon>Euphorbiaceae</taxon>
        <taxon>Acalyphoideae</taxon>
        <taxon>Acalypheae</taxon>
        <taxon>Ricinus</taxon>
    </lineage>
</organism>
<accession>B9S8H6</accession>
<evidence type="ECO:0000256" key="1">
    <source>
        <dbReference type="SAM" id="MobiDB-lite"/>
    </source>
</evidence>
<feature type="compositionally biased region" description="Polar residues" evidence="1">
    <location>
        <begin position="20"/>
        <end position="31"/>
    </location>
</feature>
<protein>
    <submittedName>
        <fullName evidence="2">Uncharacterized protein</fullName>
    </submittedName>
</protein>
<proteinExistence type="predicted"/>
<name>B9S8H6_RICCO</name>
<feature type="region of interest" description="Disordered" evidence="1">
    <location>
        <begin position="1"/>
        <end position="31"/>
    </location>
</feature>